<reference evidence="1" key="1">
    <citation type="submission" date="2020-07" db="EMBL/GenBank/DDBJ databases">
        <title>Multicomponent nature underlies the extraordinary mechanical properties of spider dragline silk.</title>
        <authorList>
            <person name="Kono N."/>
            <person name="Nakamura H."/>
            <person name="Mori M."/>
            <person name="Yoshida Y."/>
            <person name="Ohtoshi R."/>
            <person name="Malay A.D."/>
            <person name="Moran D.A.P."/>
            <person name="Tomita M."/>
            <person name="Numata K."/>
            <person name="Arakawa K."/>
        </authorList>
    </citation>
    <scope>NUCLEOTIDE SEQUENCE</scope>
</reference>
<dbReference type="Proteomes" id="UP000887116">
    <property type="component" value="Unassembled WGS sequence"/>
</dbReference>
<dbReference type="PANTHER" id="PTHR22955">
    <property type="entry name" value="RETROTRANSPOSON"/>
    <property type="match status" value="1"/>
</dbReference>
<name>A0A8X6GHA0_TRICU</name>
<dbReference type="OrthoDB" id="6754071at2759"/>
<evidence type="ECO:0000313" key="2">
    <source>
        <dbReference type="Proteomes" id="UP000887116"/>
    </source>
</evidence>
<organism evidence="1 2">
    <name type="scientific">Trichonephila clavata</name>
    <name type="common">Joro spider</name>
    <name type="synonym">Nephila clavata</name>
    <dbReference type="NCBI Taxonomy" id="2740835"/>
    <lineage>
        <taxon>Eukaryota</taxon>
        <taxon>Metazoa</taxon>
        <taxon>Ecdysozoa</taxon>
        <taxon>Arthropoda</taxon>
        <taxon>Chelicerata</taxon>
        <taxon>Arachnida</taxon>
        <taxon>Araneae</taxon>
        <taxon>Araneomorphae</taxon>
        <taxon>Entelegynae</taxon>
        <taxon>Araneoidea</taxon>
        <taxon>Nephilidae</taxon>
        <taxon>Trichonephila</taxon>
    </lineage>
</organism>
<proteinExistence type="predicted"/>
<protein>
    <submittedName>
        <fullName evidence="1">Integrase catalytic domain-containing protein</fullName>
    </submittedName>
</protein>
<gene>
    <name evidence="1" type="primary">AVEN_24246_1</name>
    <name evidence="1" type="ORF">TNCT_35501</name>
</gene>
<evidence type="ECO:0000313" key="1">
    <source>
        <dbReference type="EMBL" id="GFR01955.1"/>
    </source>
</evidence>
<sequence length="152" mass="17477">MQPHLLKVFVANRVSLIQELTETFSWHHVKTKENPADLISRGTTKLQLQDELWWTGPSFLKDKTLNSDSVVSQKDDNFFEELKNPKIVYSFITHAGPSVFLDNCLNITNSFTKLVRIALAGIKDTSEPVSTRKEIFVVRSRMNRRRDSLGKE</sequence>
<keyword evidence="2" id="KW-1185">Reference proteome</keyword>
<comment type="caution">
    <text evidence="1">The sequence shown here is derived from an EMBL/GenBank/DDBJ whole genome shotgun (WGS) entry which is preliminary data.</text>
</comment>
<dbReference type="AlphaFoldDB" id="A0A8X6GHA0"/>
<dbReference type="EMBL" id="BMAO01025343">
    <property type="protein sequence ID" value="GFR01955.1"/>
    <property type="molecule type" value="Genomic_DNA"/>
</dbReference>
<accession>A0A8X6GHA0</accession>
<dbReference type="PANTHER" id="PTHR22955:SF77">
    <property type="entry name" value="ASPARTIC PUTATIVE DOMAIN-CONTAINING PROTEIN-RELATED"/>
    <property type="match status" value="1"/>
</dbReference>